<gene>
    <name evidence="2" type="ORF">B0I35DRAFT_423669</name>
</gene>
<dbReference type="AlphaFoldDB" id="A0A8K0SX96"/>
<evidence type="ECO:0000313" key="2">
    <source>
        <dbReference type="EMBL" id="KAH7324180.1"/>
    </source>
</evidence>
<dbReference type="EMBL" id="JAGPNK010000003">
    <property type="protein sequence ID" value="KAH7324180.1"/>
    <property type="molecule type" value="Genomic_DNA"/>
</dbReference>
<proteinExistence type="predicted"/>
<dbReference type="Proteomes" id="UP000813444">
    <property type="component" value="Unassembled WGS sequence"/>
</dbReference>
<dbReference type="SUPFAM" id="SSF110296">
    <property type="entry name" value="Oligoxyloglucan reducing end-specific cellobiohydrolase"/>
    <property type="match status" value="1"/>
</dbReference>
<evidence type="ECO:0000256" key="1">
    <source>
        <dbReference type="SAM" id="SignalP"/>
    </source>
</evidence>
<reference evidence="2" key="1">
    <citation type="journal article" date="2021" name="Nat. Commun.">
        <title>Genetic determinants of endophytism in the Arabidopsis root mycobiome.</title>
        <authorList>
            <person name="Mesny F."/>
            <person name="Miyauchi S."/>
            <person name="Thiergart T."/>
            <person name="Pickel B."/>
            <person name="Atanasova L."/>
            <person name="Karlsson M."/>
            <person name="Huettel B."/>
            <person name="Barry K.W."/>
            <person name="Haridas S."/>
            <person name="Chen C."/>
            <person name="Bauer D."/>
            <person name="Andreopoulos W."/>
            <person name="Pangilinan J."/>
            <person name="LaButti K."/>
            <person name="Riley R."/>
            <person name="Lipzen A."/>
            <person name="Clum A."/>
            <person name="Drula E."/>
            <person name="Henrissat B."/>
            <person name="Kohler A."/>
            <person name="Grigoriev I.V."/>
            <person name="Martin F.M."/>
            <person name="Hacquard S."/>
        </authorList>
    </citation>
    <scope>NUCLEOTIDE SEQUENCE</scope>
    <source>
        <strain evidence="2">MPI-CAGE-CH-0235</strain>
    </source>
</reference>
<sequence>MASFHQLAKALLAAGFLAAPSASAPVEAVEGLASQVAGLSWTLTPTGTRAQFRGLAPVSDQIAWVAGSQGTVLRTTDGGATWQSVGPELSEEDQTLEFRDIQAWSTTEAVILSIGEGTDSRVYTTSDGGESWTQTFANQEPTAFYNCIAFETPEHGFAVSDPVDGHFRLIETNDGGDTWEIVDPSGMVDALPGEFGFAASGTCISTAGGRWYLASGGIDPGRIFRSSDGLNWDVSNSSIAGGPAGGVFSVQFRDAKRGLAVGGDFTVPTGGLNNAAWSTDAGVTWVAAEKFPGGYRSGASWVPGLCHVALAVGPTGSDITLDGGKTWHGFDNGTFDSVECLDASSCWASGAGGRVGRLGFNLL</sequence>
<feature type="signal peptide" evidence="1">
    <location>
        <begin position="1"/>
        <end position="23"/>
    </location>
</feature>
<dbReference type="Gene3D" id="2.130.10.10">
    <property type="entry name" value="YVTN repeat-like/Quinoprotein amine dehydrogenase"/>
    <property type="match status" value="1"/>
</dbReference>
<accession>A0A8K0SX96</accession>
<dbReference type="InterPro" id="IPR015943">
    <property type="entry name" value="WD40/YVTN_repeat-like_dom_sf"/>
</dbReference>
<feature type="chain" id="PRO_5035481618" evidence="1">
    <location>
        <begin position="24"/>
        <end position="363"/>
    </location>
</feature>
<evidence type="ECO:0000313" key="3">
    <source>
        <dbReference type="Proteomes" id="UP000813444"/>
    </source>
</evidence>
<keyword evidence="1" id="KW-0732">Signal</keyword>
<organism evidence="2 3">
    <name type="scientific">Stachybotrys elegans</name>
    <dbReference type="NCBI Taxonomy" id="80388"/>
    <lineage>
        <taxon>Eukaryota</taxon>
        <taxon>Fungi</taxon>
        <taxon>Dikarya</taxon>
        <taxon>Ascomycota</taxon>
        <taxon>Pezizomycotina</taxon>
        <taxon>Sordariomycetes</taxon>
        <taxon>Hypocreomycetidae</taxon>
        <taxon>Hypocreales</taxon>
        <taxon>Stachybotryaceae</taxon>
        <taxon>Stachybotrys</taxon>
    </lineage>
</organism>
<dbReference type="PANTHER" id="PTHR47199:SF2">
    <property type="entry name" value="PHOTOSYSTEM II STABILITY_ASSEMBLY FACTOR HCF136, CHLOROPLASTIC"/>
    <property type="match status" value="1"/>
</dbReference>
<dbReference type="OrthoDB" id="3679835at2759"/>
<name>A0A8K0SX96_9HYPO</name>
<comment type="caution">
    <text evidence="2">The sequence shown here is derived from an EMBL/GenBank/DDBJ whole genome shotgun (WGS) entry which is preliminary data.</text>
</comment>
<keyword evidence="3" id="KW-1185">Reference proteome</keyword>
<protein>
    <submittedName>
        <fullName evidence="2">Oxidoreductase</fullName>
    </submittedName>
</protein>
<dbReference type="PANTHER" id="PTHR47199">
    <property type="entry name" value="PHOTOSYSTEM II STABILITY/ASSEMBLY FACTOR HCF136, CHLOROPLASTIC"/>
    <property type="match status" value="1"/>
</dbReference>